<dbReference type="PANTHER" id="PTHR24321:SF8">
    <property type="entry name" value="ESTRADIOL 17-BETA-DEHYDROGENASE 8-RELATED"/>
    <property type="match status" value="1"/>
</dbReference>
<keyword evidence="4" id="KW-0520">NAD</keyword>
<dbReference type="EMBL" id="WOWK01000094">
    <property type="protein sequence ID" value="KAF0319541.1"/>
    <property type="molecule type" value="Genomic_DNA"/>
</dbReference>
<dbReference type="Proteomes" id="UP000434172">
    <property type="component" value="Unassembled WGS sequence"/>
</dbReference>
<dbReference type="PANTHER" id="PTHR24321">
    <property type="entry name" value="DEHYDROGENASES, SHORT CHAIN"/>
    <property type="match status" value="1"/>
</dbReference>
<proteinExistence type="inferred from homology"/>
<protein>
    <submittedName>
        <fullName evidence="6">Short chain dehydrogenase reductase family</fullName>
    </submittedName>
</protein>
<dbReference type="PROSITE" id="PS00061">
    <property type="entry name" value="ADH_SHORT"/>
    <property type="match status" value="1"/>
</dbReference>
<reference evidence="6 7" key="1">
    <citation type="submission" date="2019-12" db="EMBL/GenBank/DDBJ databases">
        <title>A genome sequence resource for the geographically widespread anthracnose pathogen Colletotrichum asianum.</title>
        <authorList>
            <person name="Meng Y."/>
        </authorList>
    </citation>
    <scope>NUCLEOTIDE SEQUENCE [LARGE SCALE GENOMIC DNA]</scope>
    <source>
        <strain evidence="6 7">ICMP 18580</strain>
    </source>
</reference>
<dbReference type="GO" id="GO:0016491">
    <property type="term" value="F:oxidoreductase activity"/>
    <property type="evidence" value="ECO:0007669"/>
    <property type="project" value="UniProtKB-KW"/>
</dbReference>
<organism evidence="6 7">
    <name type="scientific">Colletotrichum asianum</name>
    <dbReference type="NCBI Taxonomy" id="702518"/>
    <lineage>
        <taxon>Eukaryota</taxon>
        <taxon>Fungi</taxon>
        <taxon>Dikarya</taxon>
        <taxon>Ascomycota</taxon>
        <taxon>Pezizomycotina</taxon>
        <taxon>Sordariomycetes</taxon>
        <taxon>Hypocreomycetidae</taxon>
        <taxon>Glomerellales</taxon>
        <taxon>Glomerellaceae</taxon>
        <taxon>Colletotrichum</taxon>
        <taxon>Colletotrichum gloeosporioides species complex</taxon>
    </lineage>
</organism>
<evidence type="ECO:0000256" key="4">
    <source>
        <dbReference type="ARBA" id="ARBA00023027"/>
    </source>
</evidence>
<evidence type="ECO:0000256" key="3">
    <source>
        <dbReference type="ARBA" id="ARBA00023002"/>
    </source>
</evidence>
<name>A0A8H3ZMT0_9PEZI</name>
<dbReference type="FunFam" id="3.40.50.720:FF:000084">
    <property type="entry name" value="Short-chain dehydrogenase reductase"/>
    <property type="match status" value="1"/>
</dbReference>
<dbReference type="InterPro" id="IPR002347">
    <property type="entry name" value="SDR_fam"/>
</dbReference>
<dbReference type="PRINTS" id="PR00081">
    <property type="entry name" value="GDHRDH"/>
</dbReference>
<evidence type="ECO:0000313" key="7">
    <source>
        <dbReference type="Proteomes" id="UP000434172"/>
    </source>
</evidence>
<keyword evidence="7" id="KW-1185">Reference proteome</keyword>
<dbReference type="OrthoDB" id="1669814at2759"/>
<dbReference type="Pfam" id="PF13561">
    <property type="entry name" value="adh_short_C2"/>
    <property type="match status" value="1"/>
</dbReference>
<dbReference type="SUPFAM" id="SSF51735">
    <property type="entry name" value="NAD(P)-binding Rossmann-fold domains"/>
    <property type="match status" value="1"/>
</dbReference>
<gene>
    <name evidence="6" type="ORF">GQ607_013189</name>
</gene>
<evidence type="ECO:0000259" key="5">
    <source>
        <dbReference type="SMART" id="SM00822"/>
    </source>
</evidence>
<keyword evidence="3" id="KW-0560">Oxidoreductase</keyword>
<dbReference type="SMART" id="SM00822">
    <property type="entry name" value="PKS_KR"/>
    <property type="match status" value="1"/>
</dbReference>
<dbReference type="InterPro" id="IPR020904">
    <property type="entry name" value="Sc_DH/Rdtase_CS"/>
</dbReference>
<evidence type="ECO:0000256" key="1">
    <source>
        <dbReference type="ARBA" id="ARBA00006484"/>
    </source>
</evidence>
<comment type="caution">
    <text evidence="6">The sequence shown here is derived from an EMBL/GenBank/DDBJ whole genome shotgun (WGS) entry which is preliminary data.</text>
</comment>
<dbReference type="InterPro" id="IPR057326">
    <property type="entry name" value="KR_dom"/>
</dbReference>
<dbReference type="Gene3D" id="3.40.50.720">
    <property type="entry name" value="NAD(P)-binding Rossmann-like Domain"/>
    <property type="match status" value="1"/>
</dbReference>
<keyword evidence="2" id="KW-0521">NADP</keyword>
<evidence type="ECO:0000256" key="2">
    <source>
        <dbReference type="ARBA" id="ARBA00022857"/>
    </source>
</evidence>
<evidence type="ECO:0000313" key="6">
    <source>
        <dbReference type="EMBL" id="KAF0319541.1"/>
    </source>
</evidence>
<dbReference type="AlphaFoldDB" id="A0A8H3ZMT0"/>
<dbReference type="CDD" id="cd05233">
    <property type="entry name" value="SDR_c"/>
    <property type="match status" value="1"/>
</dbReference>
<accession>A0A8H3ZMT0</accession>
<sequence>MTFAQQFSDKVVAITGGASGIGLATAHLLAERGAKLSLADVQEKALQQAQSDIKSKYPESDVLVFTVDVRNYEQVDKWITETVKHFGKLDGAANLAGIIPNSIGLKGIDEQDFDEWDLILSVNLTGVMHCLKAQLLVIENTGAIVNASSIAGLIGRNKNASYVASKHGVMGLTRSAAKEVGPKGIRVNGICPGKIDTPMSQASRDMKIVVEPSLKRVGQPREAATVIAFLLSDEASYISGAAIGVDGGWNC</sequence>
<feature type="domain" description="Ketoreductase" evidence="5">
    <location>
        <begin position="10"/>
        <end position="193"/>
    </location>
</feature>
<dbReference type="PRINTS" id="PR00080">
    <property type="entry name" value="SDRFAMILY"/>
</dbReference>
<comment type="similarity">
    <text evidence="1">Belongs to the short-chain dehydrogenases/reductases (SDR) family.</text>
</comment>
<dbReference type="InterPro" id="IPR036291">
    <property type="entry name" value="NAD(P)-bd_dom_sf"/>
</dbReference>